<sequence length="293" mass="33270">MYKKNGIAYLFIIPMLIFLVIFLIYPFAINIYNSFFRYTSILDRNPVFTGFNNYKELITSRQFGIAIGNTFLLMVLVIIFQVGIALVLALLVNQITKFSSFYKISFFIPIIISATALGLMFQMFYKTDGGLFNQILSIFKIKPVTWFDLNNGKKFLYVMMMPVIWQYIGFYFVIFLTGLTTISNEMIEASKIDGASELQTTFKIKIPLIQNVTRVVIVLAITGTLKVFDLPYILNPIANPNGETYLLGTYMYNIAFFRNKNLGLAASFAVIMAVLGVGLSGVVNKIFKQNKDI</sequence>
<comment type="subcellular location">
    <subcellularLocation>
        <location evidence="1 7">Cell membrane</location>
        <topology evidence="1 7">Multi-pass membrane protein</topology>
    </subcellularLocation>
</comment>
<dbReference type="KEGG" id="aaxa:NCTC10138_00183"/>
<keyword evidence="6 7" id="KW-0472">Membrane</keyword>
<evidence type="ECO:0000256" key="7">
    <source>
        <dbReference type="RuleBase" id="RU363032"/>
    </source>
</evidence>
<organism evidence="9 10">
    <name type="scientific">Haploplasma axanthum</name>
    <name type="common">Acholeplasma axanthum</name>
    <dbReference type="NCBI Taxonomy" id="29552"/>
    <lineage>
        <taxon>Bacteria</taxon>
        <taxon>Bacillati</taxon>
        <taxon>Mycoplasmatota</taxon>
        <taxon>Mollicutes</taxon>
        <taxon>Acholeplasmatales</taxon>
        <taxon>Acholeplasmataceae</taxon>
        <taxon>Haploplasma</taxon>
    </lineage>
</organism>
<dbReference type="InterPro" id="IPR051393">
    <property type="entry name" value="ABC_transporter_permease"/>
</dbReference>
<evidence type="ECO:0000256" key="4">
    <source>
        <dbReference type="ARBA" id="ARBA00022692"/>
    </source>
</evidence>
<dbReference type="Gene3D" id="1.10.3720.10">
    <property type="entry name" value="MetI-like"/>
    <property type="match status" value="1"/>
</dbReference>
<dbReference type="Proteomes" id="UP000289841">
    <property type="component" value="Chromosome"/>
</dbReference>
<proteinExistence type="inferred from homology"/>
<dbReference type="InterPro" id="IPR035906">
    <property type="entry name" value="MetI-like_sf"/>
</dbReference>
<feature type="transmembrane region" description="Helical" evidence="7">
    <location>
        <begin position="212"/>
        <end position="234"/>
    </location>
</feature>
<feature type="domain" description="ABC transmembrane type-1" evidence="8">
    <location>
        <begin position="67"/>
        <end position="283"/>
    </location>
</feature>
<evidence type="ECO:0000313" key="9">
    <source>
        <dbReference type="EMBL" id="VEU79830.1"/>
    </source>
</evidence>
<feature type="transmembrane region" description="Helical" evidence="7">
    <location>
        <begin position="7"/>
        <end position="28"/>
    </location>
</feature>
<dbReference type="CDD" id="cd06261">
    <property type="entry name" value="TM_PBP2"/>
    <property type="match status" value="1"/>
</dbReference>
<dbReference type="GO" id="GO:0055085">
    <property type="term" value="P:transmembrane transport"/>
    <property type="evidence" value="ECO:0007669"/>
    <property type="project" value="InterPro"/>
</dbReference>
<keyword evidence="5 7" id="KW-1133">Transmembrane helix</keyword>
<accession>A0A449BBZ3</accession>
<name>A0A449BBZ3_HAPAX</name>
<keyword evidence="2 7" id="KW-0813">Transport</keyword>
<dbReference type="Pfam" id="PF00528">
    <property type="entry name" value="BPD_transp_1"/>
    <property type="match status" value="1"/>
</dbReference>
<dbReference type="RefSeq" id="WP_026390751.1">
    <property type="nucleotide sequence ID" value="NZ_LR215048.1"/>
</dbReference>
<dbReference type="EMBL" id="LR215048">
    <property type="protein sequence ID" value="VEU79830.1"/>
    <property type="molecule type" value="Genomic_DNA"/>
</dbReference>
<feature type="transmembrane region" description="Helical" evidence="7">
    <location>
        <begin position="262"/>
        <end position="283"/>
    </location>
</feature>
<evidence type="ECO:0000256" key="3">
    <source>
        <dbReference type="ARBA" id="ARBA00022475"/>
    </source>
</evidence>
<feature type="transmembrane region" description="Helical" evidence="7">
    <location>
        <begin position="71"/>
        <end position="92"/>
    </location>
</feature>
<evidence type="ECO:0000256" key="1">
    <source>
        <dbReference type="ARBA" id="ARBA00004651"/>
    </source>
</evidence>
<keyword evidence="4 7" id="KW-0812">Transmembrane</keyword>
<dbReference type="PROSITE" id="PS50928">
    <property type="entry name" value="ABC_TM1"/>
    <property type="match status" value="1"/>
</dbReference>
<dbReference type="PANTHER" id="PTHR30193">
    <property type="entry name" value="ABC TRANSPORTER PERMEASE PROTEIN"/>
    <property type="match status" value="1"/>
</dbReference>
<dbReference type="PANTHER" id="PTHR30193:SF37">
    <property type="entry name" value="INNER MEMBRANE ABC TRANSPORTER PERMEASE PROTEIN YCJO"/>
    <property type="match status" value="1"/>
</dbReference>
<evidence type="ECO:0000259" key="8">
    <source>
        <dbReference type="PROSITE" id="PS50928"/>
    </source>
</evidence>
<feature type="transmembrane region" description="Helical" evidence="7">
    <location>
        <begin position="104"/>
        <end position="125"/>
    </location>
</feature>
<evidence type="ECO:0000313" key="10">
    <source>
        <dbReference type="Proteomes" id="UP000289841"/>
    </source>
</evidence>
<evidence type="ECO:0000256" key="2">
    <source>
        <dbReference type="ARBA" id="ARBA00022448"/>
    </source>
</evidence>
<gene>
    <name evidence="9" type="primary">ugpA_2</name>
    <name evidence="9" type="ORF">NCTC10138_00183</name>
</gene>
<dbReference type="OrthoDB" id="9786413at2"/>
<dbReference type="STRING" id="1278311.GCA_000428705_01286"/>
<dbReference type="AlphaFoldDB" id="A0A449BBZ3"/>
<dbReference type="InterPro" id="IPR000515">
    <property type="entry name" value="MetI-like"/>
</dbReference>
<evidence type="ECO:0000256" key="5">
    <source>
        <dbReference type="ARBA" id="ARBA00022989"/>
    </source>
</evidence>
<keyword evidence="3" id="KW-1003">Cell membrane</keyword>
<evidence type="ECO:0000256" key="6">
    <source>
        <dbReference type="ARBA" id="ARBA00023136"/>
    </source>
</evidence>
<reference evidence="9 10" key="1">
    <citation type="submission" date="2019-01" db="EMBL/GenBank/DDBJ databases">
        <authorList>
            <consortium name="Pathogen Informatics"/>
        </authorList>
    </citation>
    <scope>NUCLEOTIDE SEQUENCE [LARGE SCALE GENOMIC DNA]</scope>
    <source>
        <strain evidence="9 10">NCTC10138</strain>
    </source>
</reference>
<protein>
    <submittedName>
        <fullName evidence="9">sn-glycerol-3-phosphate transport system permease protein ugpA</fullName>
    </submittedName>
</protein>
<keyword evidence="10" id="KW-1185">Reference proteome</keyword>
<dbReference type="SUPFAM" id="SSF161098">
    <property type="entry name" value="MetI-like"/>
    <property type="match status" value="1"/>
</dbReference>
<comment type="similarity">
    <text evidence="7">Belongs to the binding-protein-dependent transport system permease family.</text>
</comment>
<dbReference type="GO" id="GO:0005886">
    <property type="term" value="C:plasma membrane"/>
    <property type="evidence" value="ECO:0007669"/>
    <property type="project" value="UniProtKB-SubCell"/>
</dbReference>
<feature type="transmembrane region" description="Helical" evidence="7">
    <location>
        <begin position="155"/>
        <end position="176"/>
    </location>
</feature>